<dbReference type="SUPFAM" id="SSF53098">
    <property type="entry name" value="Ribonuclease H-like"/>
    <property type="match status" value="1"/>
</dbReference>
<dbReference type="InterPro" id="IPR039537">
    <property type="entry name" value="Retrotran_Ty1/copia-like"/>
</dbReference>
<comment type="caution">
    <text evidence="7">The sequence shown here is derived from an EMBL/GenBank/DDBJ whole genome shotgun (WGS) entry which is preliminary data.</text>
</comment>
<dbReference type="GO" id="GO:0015074">
    <property type="term" value="P:DNA integration"/>
    <property type="evidence" value="ECO:0007669"/>
    <property type="project" value="InterPro"/>
</dbReference>
<keyword evidence="1" id="KW-0815">Transposition</keyword>
<name>A0A2N5SNR2_9BASI</name>
<dbReference type="GO" id="GO:0003723">
    <property type="term" value="F:RNA binding"/>
    <property type="evidence" value="ECO:0007669"/>
    <property type="project" value="UniProtKB-KW"/>
</dbReference>
<evidence type="ECO:0000256" key="1">
    <source>
        <dbReference type="ARBA" id="ARBA00022578"/>
    </source>
</evidence>
<evidence type="ECO:0000313" key="9">
    <source>
        <dbReference type="Proteomes" id="UP000235392"/>
    </source>
</evidence>
<dbReference type="AlphaFoldDB" id="A0A2N5SNR2"/>
<dbReference type="PROSITE" id="PS50994">
    <property type="entry name" value="INTEGRASE"/>
    <property type="match status" value="1"/>
</dbReference>
<reference evidence="7 9" key="1">
    <citation type="submission" date="2017-11" db="EMBL/GenBank/DDBJ databases">
        <title>De novo assembly and phasing of dikaryotic genomes from two isolates of Puccinia coronata f. sp. avenae, the causal agent of oat crown rust.</title>
        <authorList>
            <person name="Miller M.E."/>
            <person name="Zhang Y."/>
            <person name="Omidvar V."/>
            <person name="Sperschneider J."/>
            <person name="Schwessinger B."/>
            <person name="Raley C."/>
            <person name="Palmer J.M."/>
            <person name="Garnica D."/>
            <person name="Upadhyaya N."/>
            <person name="Rathjen J."/>
            <person name="Taylor J.M."/>
            <person name="Park R.F."/>
            <person name="Dodds P.N."/>
            <person name="Hirsch C.D."/>
            <person name="Kianian S.F."/>
            <person name="Figueroa M."/>
        </authorList>
    </citation>
    <scope>NUCLEOTIDE SEQUENCE [LARGE SCALE GENOMIC DNA]</scope>
    <source>
        <strain evidence="7">12SD80</strain>
    </source>
</reference>
<gene>
    <name evidence="8" type="ORF">PCASD_09994</name>
    <name evidence="7" type="ORF">PCASD_19308</name>
</gene>
<dbReference type="Proteomes" id="UP000235392">
    <property type="component" value="Unassembled WGS sequence"/>
</dbReference>
<dbReference type="EMBL" id="PGCI01000088">
    <property type="protein sequence ID" value="PLW41555.1"/>
    <property type="molecule type" value="Genomic_DNA"/>
</dbReference>
<dbReference type="InterPro" id="IPR012337">
    <property type="entry name" value="RNaseH-like_sf"/>
</dbReference>
<evidence type="ECO:0000256" key="5">
    <source>
        <dbReference type="SAM" id="MobiDB-lite"/>
    </source>
</evidence>
<dbReference type="GO" id="GO:0003964">
    <property type="term" value="F:RNA-directed DNA polymerase activity"/>
    <property type="evidence" value="ECO:0007669"/>
    <property type="project" value="UniProtKB-EC"/>
</dbReference>
<sequence length="278" mass="31368">MTAAEKQLLFWHRLFGHASLRRIRSLVKRQIGIGLPKELPADGALYLLTLRDAGTGYSYARLLKTKDEANKVLIEVITELETQTKKNVKVLRSDNGGEFANRILTNFLSGKGIIAERSLPYHHYQNGVIERFNRTIAEMGRTILSDSKLPRSFWGYAFQWANHVLNRIPNKSSGEVTPFERMFGRPPRYNGFRVFGSKAYVHIPPEKRKNGRDVRIVVNGAFREQPRPIKLVDQTATLLRPSGEAAEFELQIRSSARKASAYTSTGRDGASRGAIVDV</sequence>
<feature type="domain" description="Integrase catalytic" evidence="6">
    <location>
        <begin position="3"/>
        <end position="186"/>
    </location>
</feature>
<organism evidence="7 9">
    <name type="scientific">Puccinia coronata f. sp. avenae</name>
    <dbReference type="NCBI Taxonomy" id="200324"/>
    <lineage>
        <taxon>Eukaryota</taxon>
        <taxon>Fungi</taxon>
        <taxon>Dikarya</taxon>
        <taxon>Basidiomycota</taxon>
        <taxon>Pucciniomycotina</taxon>
        <taxon>Pucciniomycetes</taxon>
        <taxon>Pucciniales</taxon>
        <taxon>Pucciniaceae</taxon>
        <taxon>Puccinia</taxon>
    </lineage>
</organism>
<evidence type="ECO:0000256" key="3">
    <source>
        <dbReference type="ARBA" id="ARBA00048173"/>
    </source>
</evidence>
<dbReference type="PANTHER" id="PTHR42648">
    <property type="entry name" value="TRANSPOSASE, PUTATIVE-RELATED"/>
    <property type="match status" value="1"/>
</dbReference>
<dbReference type="GO" id="GO:0032196">
    <property type="term" value="P:transposition"/>
    <property type="evidence" value="ECO:0007669"/>
    <property type="project" value="UniProtKB-KW"/>
</dbReference>
<protein>
    <recommendedName>
        <fullName evidence="6">Integrase catalytic domain-containing protein</fullName>
    </recommendedName>
</protein>
<comment type="catalytic activity">
    <reaction evidence="3">
        <text>DNA(n) + a 2'-deoxyribonucleoside 5'-triphosphate = DNA(n+1) + diphosphate</text>
        <dbReference type="Rhea" id="RHEA:22508"/>
        <dbReference type="Rhea" id="RHEA-COMP:17339"/>
        <dbReference type="Rhea" id="RHEA-COMP:17340"/>
        <dbReference type="ChEBI" id="CHEBI:33019"/>
        <dbReference type="ChEBI" id="CHEBI:61560"/>
        <dbReference type="ChEBI" id="CHEBI:173112"/>
        <dbReference type="EC" id="2.7.7.49"/>
    </reaction>
</comment>
<evidence type="ECO:0000313" key="8">
    <source>
        <dbReference type="EMBL" id="PLW41555.1"/>
    </source>
</evidence>
<keyword evidence="2" id="KW-0694">RNA-binding</keyword>
<dbReference type="EMBL" id="PGCI01000811">
    <property type="protein sequence ID" value="PLW14885.1"/>
    <property type="molecule type" value="Genomic_DNA"/>
</dbReference>
<evidence type="ECO:0000313" key="7">
    <source>
        <dbReference type="EMBL" id="PLW14885.1"/>
    </source>
</evidence>
<dbReference type="GO" id="GO:0005634">
    <property type="term" value="C:nucleus"/>
    <property type="evidence" value="ECO:0007669"/>
    <property type="project" value="UniProtKB-ARBA"/>
</dbReference>
<dbReference type="PANTHER" id="PTHR42648:SF26">
    <property type="entry name" value="INTEGRASE CATALYTIC DOMAIN-CONTAINING PROTEIN"/>
    <property type="match status" value="1"/>
</dbReference>
<dbReference type="InterPro" id="IPR036397">
    <property type="entry name" value="RNaseH_sf"/>
</dbReference>
<evidence type="ECO:0000256" key="4">
    <source>
        <dbReference type="ARBA" id="ARBA00049244"/>
    </source>
</evidence>
<accession>A0A2N5SNR2</accession>
<evidence type="ECO:0000259" key="6">
    <source>
        <dbReference type="PROSITE" id="PS50994"/>
    </source>
</evidence>
<proteinExistence type="predicted"/>
<dbReference type="Gene3D" id="3.30.420.10">
    <property type="entry name" value="Ribonuclease H-like superfamily/Ribonuclease H"/>
    <property type="match status" value="1"/>
</dbReference>
<feature type="region of interest" description="Disordered" evidence="5">
    <location>
        <begin position="259"/>
        <end position="278"/>
    </location>
</feature>
<comment type="catalytic activity">
    <reaction evidence="4">
        <text>DNA(n) + a 2'-deoxyribonucleoside 5'-triphosphate = DNA(n+1) + diphosphate</text>
        <dbReference type="Rhea" id="RHEA:22508"/>
        <dbReference type="Rhea" id="RHEA-COMP:17339"/>
        <dbReference type="Rhea" id="RHEA-COMP:17340"/>
        <dbReference type="ChEBI" id="CHEBI:33019"/>
        <dbReference type="ChEBI" id="CHEBI:61560"/>
        <dbReference type="ChEBI" id="CHEBI:173112"/>
        <dbReference type="EC" id="2.7.7.7"/>
    </reaction>
</comment>
<evidence type="ECO:0000256" key="2">
    <source>
        <dbReference type="ARBA" id="ARBA00022884"/>
    </source>
</evidence>
<dbReference type="InterPro" id="IPR001584">
    <property type="entry name" value="Integrase_cat-core"/>
</dbReference>
<dbReference type="GO" id="GO:0003887">
    <property type="term" value="F:DNA-directed DNA polymerase activity"/>
    <property type="evidence" value="ECO:0007669"/>
    <property type="project" value="UniProtKB-EC"/>
</dbReference>